<feature type="domain" description="O-acyltransferase WSD1 C-terminal" evidence="12">
    <location>
        <begin position="296"/>
        <end position="436"/>
    </location>
</feature>
<protein>
    <submittedName>
        <fullName evidence="13">Uncharacterized protein</fullName>
    </submittedName>
</protein>
<comment type="pathway">
    <text evidence="3">Glycerolipid metabolism; triacylglycerol biosynthesis.</text>
</comment>
<evidence type="ECO:0000256" key="3">
    <source>
        <dbReference type="ARBA" id="ARBA00004771"/>
    </source>
</evidence>
<dbReference type="GO" id="GO:0005886">
    <property type="term" value="C:plasma membrane"/>
    <property type="evidence" value="ECO:0007669"/>
    <property type="project" value="UniProtKB-SubCell"/>
</dbReference>
<sequence length="441" mass="49328">QPMTPAGRLFIQEDLNQVINCAVIGEFPVASIDSIKAEIKNSIILRHPRFCSLVVRGSDGREYWRKTEVDIDRHLIVRGGRLSEDLAVPDEDVVNDYLADLAYASPLPTDKPLWEVHVLMEHKCAVFRVHHALGDGVSLMSMLLTCCRKVDDPTKTPEMGGGAHLRRKKWSFGDLVKVTWFSLIFALELIARFLWRRDKRTALRGGAGVEDWPRKVATARFRLGDMKTVKAAVAGATINDVLFGVISNGFSRYLTLRSPEDVADGAQITGTAMVNLRQHPQLNLKVEESGELETQWGNKFGMILLPVYYHKRESNPLDSVRRAKEMIDKKKLSLEAFFSYKLLHLITAKLASIVNYRVICNTTFTISNVVGPKEKISLAGNPVKCIRVTSSSLPHAITMHMVSYGGFADMQIQVAKEIIPDPRTLALCFQDALLDMAQASR</sequence>
<accession>S8DWH1</accession>
<evidence type="ECO:0000256" key="6">
    <source>
        <dbReference type="ARBA" id="ARBA00022824"/>
    </source>
</evidence>
<dbReference type="GO" id="GO:0004144">
    <property type="term" value="F:diacylglycerol O-acyltransferase activity"/>
    <property type="evidence" value="ECO:0007669"/>
    <property type="project" value="UniProtKB-EC"/>
</dbReference>
<keyword evidence="7" id="KW-0012">Acyltransferase</keyword>
<dbReference type="GO" id="GO:0005789">
    <property type="term" value="C:endoplasmic reticulum membrane"/>
    <property type="evidence" value="ECO:0007669"/>
    <property type="project" value="UniProtKB-SubCell"/>
</dbReference>
<dbReference type="UniPathway" id="UPA00282"/>
<name>S8DWH1_9LAMI</name>
<dbReference type="InterPro" id="IPR009721">
    <property type="entry name" value="O-acyltransferase_WSD1_C"/>
</dbReference>
<evidence type="ECO:0000256" key="8">
    <source>
        <dbReference type="ARBA" id="ARBA00024360"/>
    </source>
</evidence>
<dbReference type="Pfam" id="PF06974">
    <property type="entry name" value="WS_DGAT_C"/>
    <property type="match status" value="1"/>
</dbReference>
<dbReference type="Pfam" id="PF03007">
    <property type="entry name" value="WS_DGAT_cat"/>
    <property type="match status" value="1"/>
</dbReference>
<gene>
    <name evidence="13" type="ORF">M569_10500</name>
</gene>
<evidence type="ECO:0000259" key="12">
    <source>
        <dbReference type="Pfam" id="PF06974"/>
    </source>
</evidence>
<dbReference type="InterPro" id="IPR045034">
    <property type="entry name" value="O-acyltransferase_WSD1-like"/>
</dbReference>
<dbReference type="InterPro" id="IPR004255">
    <property type="entry name" value="O-acyltransferase_WSD1_N"/>
</dbReference>
<evidence type="ECO:0000256" key="10">
    <source>
        <dbReference type="ARBA" id="ARBA00048109"/>
    </source>
</evidence>
<comment type="pathway">
    <text evidence="4">Lipid metabolism.</text>
</comment>
<dbReference type="GO" id="GO:0019432">
    <property type="term" value="P:triglyceride biosynthetic process"/>
    <property type="evidence" value="ECO:0007669"/>
    <property type="project" value="UniProtKB-UniPathway"/>
</dbReference>
<comment type="catalytic activity">
    <reaction evidence="10">
        <text>an acyl-CoA + a 1,2-diacyl-sn-glycerol = a triacyl-sn-glycerol + CoA</text>
        <dbReference type="Rhea" id="RHEA:10868"/>
        <dbReference type="ChEBI" id="CHEBI:17815"/>
        <dbReference type="ChEBI" id="CHEBI:57287"/>
        <dbReference type="ChEBI" id="CHEBI:58342"/>
        <dbReference type="ChEBI" id="CHEBI:64615"/>
        <dbReference type="EC" id="2.3.1.20"/>
    </reaction>
</comment>
<evidence type="ECO:0000256" key="4">
    <source>
        <dbReference type="ARBA" id="ARBA00005189"/>
    </source>
</evidence>
<dbReference type="EMBL" id="AUSU01004927">
    <property type="protein sequence ID" value="EPS64282.1"/>
    <property type="molecule type" value="Genomic_DNA"/>
</dbReference>
<evidence type="ECO:0000256" key="5">
    <source>
        <dbReference type="ARBA" id="ARBA00022679"/>
    </source>
</evidence>
<keyword evidence="6" id="KW-0256">Endoplasmic reticulum</keyword>
<dbReference type="GO" id="GO:0047196">
    <property type="term" value="F:long-chain-alcohol O-fatty-acyltransferase activity"/>
    <property type="evidence" value="ECO:0007669"/>
    <property type="project" value="UniProtKB-EC"/>
</dbReference>
<evidence type="ECO:0000259" key="11">
    <source>
        <dbReference type="Pfam" id="PF03007"/>
    </source>
</evidence>
<dbReference type="PANTHER" id="PTHR31650:SF41">
    <property type="entry name" value="O-ACYLTRANSFERASE WSD1-LIKE ISOFORM X1"/>
    <property type="match status" value="1"/>
</dbReference>
<comment type="subcellular location">
    <subcellularLocation>
        <location evidence="1">Cell membrane</location>
        <topology evidence="1">Single-pass membrane protein</topology>
    </subcellularLocation>
    <subcellularLocation>
        <location evidence="2">Endoplasmic reticulum membrane</location>
    </subcellularLocation>
</comment>
<feature type="non-terminal residue" evidence="13">
    <location>
        <position position="1"/>
    </location>
</feature>
<evidence type="ECO:0000256" key="2">
    <source>
        <dbReference type="ARBA" id="ARBA00004586"/>
    </source>
</evidence>
<evidence type="ECO:0000256" key="9">
    <source>
        <dbReference type="ARBA" id="ARBA00047604"/>
    </source>
</evidence>
<evidence type="ECO:0000313" key="14">
    <source>
        <dbReference type="Proteomes" id="UP000015453"/>
    </source>
</evidence>
<dbReference type="PANTHER" id="PTHR31650">
    <property type="entry name" value="O-ACYLTRANSFERASE (WSD1-LIKE) FAMILY PROTEIN"/>
    <property type="match status" value="1"/>
</dbReference>
<comment type="similarity">
    <text evidence="8">In the N-terminal section; belongs to the long-chain O-acyltransferase family.</text>
</comment>
<keyword evidence="5" id="KW-0808">Transferase</keyword>
<feature type="non-terminal residue" evidence="13">
    <location>
        <position position="441"/>
    </location>
</feature>
<comment type="caution">
    <text evidence="13">The sequence shown here is derived from an EMBL/GenBank/DDBJ whole genome shotgun (WGS) entry which is preliminary data.</text>
</comment>
<dbReference type="Proteomes" id="UP000015453">
    <property type="component" value="Unassembled WGS sequence"/>
</dbReference>
<evidence type="ECO:0000256" key="1">
    <source>
        <dbReference type="ARBA" id="ARBA00004162"/>
    </source>
</evidence>
<reference evidence="13 14" key="1">
    <citation type="journal article" date="2013" name="BMC Genomics">
        <title>The miniature genome of a carnivorous plant Genlisea aurea contains a low number of genes and short non-coding sequences.</title>
        <authorList>
            <person name="Leushkin E.V."/>
            <person name="Sutormin R.A."/>
            <person name="Nabieva E.R."/>
            <person name="Penin A.A."/>
            <person name="Kondrashov A.S."/>
            <person name="Logacheva M.D."/>
        </authorList>
    </citation>
    <scope>NUCLEOTIDE SEQUENCE [LARGE SCALE GENOMIC DNA]</scope>
</reference>
<organism evidence="13 14">
    <name type="scientific">Genlisea aurea</name>
    <dbReference type="NCBI Taxonomy" id="192259"/>
    <lineage>
        <taxon>Eukaryota</taxon>
        <taxon>Viridiplantae</taxon>
        <taxon>Streptophyta</taxon>
        <taxon>Embryophyta</taxon>
        <taxon>Tracheophyta</taxon>
        <taxon>Spermatophyta</taxon>
        <taxon>Magnoliopsida</taxon>
        <taxon>eudicotyledons</taxon>
        <taxon>Gunneridae</taxon>
        <taxon>Pentapetalae</taxon>
        <taxon>asterids</taxon>
        <taxon>lamiids</taxon>
        <taxon>Lamiales</taxon>
        <taxon>Lentibulariaceae</taxon>
        <taxon>Genlisea</taxon>
    </lineage>
</organism>
<keyword evidence="14" id="KW-1185">Reference proteome</keyword>
<feature type="domain" description="O-acyltransferase WSD1-like N-terminal" evidence="11">
    <location>
        <begin position="60"/>
        <end position="159"/>
    </location>
</feature>
<dbReference type="AlphaFoldDB" id="S8DWH1"/>
<evidence type="ECO:0000256" key="7">
    <source>
        <dbReference type="ARBA" id="ARBA00023315"/>
    </source>
</evidence>
<comment type="catalytic activity">
    <reaction evidence="9">
        <text>a long chain fatty alcohol + a fatty acyl-CoA = a long-chain alcohol wax ester + CoA</text>
        <dbReference type="Rhea" id="RHEA:38443"/>
        <dbReference type="ChEBI" id="CHEBI:17135"/>
        <dbReference type="ChEBI" id="CHEBI:57287"/>
        <dbReference type="ChEBI" id="CHEBI:77636"/>
        <dbReference type="ChEBI" id="CHEBI:235323"/>
        <dbReference type="EC" id="2.3.1.75"/>
    </reaction>
</comment>
<proteinExistence type="inferred from homology"/>
<dbReference type="OrthoDB" id="619536at2759"/>
<evidence type="ECO:0000313" key="13">
    <source>
        <dbReference type="EMBL" id="EPS64282.1"/>
    </source>
</evidence>